<evidence type="ECO:0000313" key="2">
    <source>
        <dbReference type="Proteomes" id="UP000305202"/>
    </source>
</evidence>
<keyword evidence="2" id="KW-1185">Reference proteome</keyword>
<comment type="caution">
    <text evidence="1">The sequence shown here is derived from an EMBL/GenBank/DDBJ whole genome shotgun (WGS) entry which is preliminary data.</text>
</comment>
<protein>
    <submittedName>
        <fullName evidence="1">Uncharacterized protein</fullName>
    </submittedName>
</protein>
<evidence type="ECO:0000313" key="1">
    <source>
        <dbReference type="EMBL" id="TKI08636.1"/>
    </source>
</evidence>
<sequence>MKAKEFNQQYAVGQSFIYKPPSPLRGGKAVRTVDVARDLKESTIVEINLEPWFANVKSLTPAS</sequence>
<name>A0ABY2SSE9_9HYPH</name>
<proteinExistence type="predicted"/>
<gene>
    <name evidence="1" type="ORF">FCN80_00865</name>
</gene>
<organism evidence="1 2">
    <name type="scientific">Martelella alba</name>
    <dbReference type="NCBI Taxonomy" id="2590451"/>
    <lineage>
        <taxon>Bacteria</taxon>
        <taxon>Pseudomonadati</taxon>
        <taxon>Pseudomonadota</taxon>
        <taxon>Alphaproteobacteria</taxon>
        <taxon>Hyphomicrobiales</taxon>
        <taxon>Aurantimonadaceae</taxon>
        <taxon>Martelella</taxon>
    </lineage>
</organism>
<reference evidence="1 2" key="1">
    <citation type="submission" date="2019-04" db="EMBL/GenBank/DDBJ databases">
        <authorList>
            <person name="Li M."/>
            <person name="Gao C."/>
        </authorList>
    </citation>
    <scope>NUCLEOTIDE SEQUENCE [LARGE SCALE GENOMIC DNA]</scope>
    <source>
        <strain evidence="1 2">BGMRC 2031</strain>
    </source>
</reference>
<dbReference type="Proteomes" id="UP000305202">
    <property type="component" value="Unassembled WGS sequence"/>
</dbReference>
<accession>A0ABY2SSE9</accession>
<dbReference type="EMBL" id="SZPQ01000001">
    <property type="protein sequence ID" value="TKI08636.1"/>
    <property type="molecule type" value="Genomic_DNA"/>
</dbReference>